<organism evidence="2 3">
    <name type="scientific">Dreissena polymorpha</name>
    <name type="common">Zebra mussel</name>
    <name type="synonym">Mytilus polymorpha</name>
    <dbReference type="NCBI Taxonomy" id="45954"/>
    <lineage>
        <taxon>Eukaryota</taxon>
        <taxon>Metazoa</taxon>
        <taxon>Spiralia</taxon>
        <taxon>Lophotrochozoa</taxon>
        <taxon>Mollusca</taxon>
        <taxon>Bivalvia</taxon>
        <taxon>Autobranchia</taxon>
        <taxon>Heteroconchia</taxon>
        <taxon>Euheterodonta</taxon>
        <taxon>Imparidentia</taxon>
        <taxon>Neoheterodontei</taxon>
        <taxon>Myida</taxon>
        <taxon>Dreissenoidea</taxon>
        <taxon>Dreissenidae</taxon>
        <taxon>Dreissena</taxon>
    </lineage>
</organism>
<dbReference type="InterPro" id="IPR036412">
    <property type="entry name" value="HAD-like_sf"/>
</dbReference>
<evidence type="ECO:0000313" key="3">
    <source>
        <dbReference type="Proteomes" id="UP000828390"/>
    </source>
</evidence>
<feature type="active site" description="Proton donor" evidence="1">
    <location>
        <position position="26"/>
    </location>
</feature>
<reference evidence="2" key="2">
    <citation type="submission" date="2020-11" db="EMBL/GenBank/DDBJ databases">
        <authorList>
            <person name="McCartney M.A."/>
            <person name="Auch B."/>
            <person name="Kono T."/>
            <person name="Mallez S."/>
            <person name="Becker A."/>
            <person name="Gohl D.M."/>
            <person name="Silverstein K.A.T."/>
            <person name="Koren S."/>
            <person name="Bechman K.B."/>
            <person name="Herman A."/>
            <person name="Abrahante J.E."/>
            <person name="Garbe J."/>
        </authorList>
    </citation>
    <scope>NUCLEOTIDE SEQUENCE</scope>
    <source>
        <strain evidence="2">Duluth1</strain>
        <tissue evidence="2">Whole animal</tissue>
    </source>
</reference>
<dbReference type="PANTHER" id="PTHR16504">
    <property type="entry name" value="5'(3')-DEOXYRIBONUCLEOTIDASE"/>
    <property type="match status" value="1"/>
</dbReference>
<dbReference type="SFLD" id="SFLDG01126">
    <property type="entry name" value="C1.2:_Nucleotidase_Like"/>
    <property type="match status" value="1"/>
</dbReference>
<evidence type="ECO:0000256" key="1">
    <source>
        <dbReference type="PIRSR" id="PIRSR610708-1"/>
    </source>
</evidence>
<feature type="active site" description="Nucleophile" evidence="1">
    <location>
        <position position="24"/>
    </location>
</feature>
<dbReference type="AlphaFoldDB" id="A0A9D4M5L6"/>
<dbReference type="EMBL" id="JAIWYP010000002">
    <property type="protein sequence ID" value="KAH3870021.1"/>
    <property type="molecule type" value="Genomic_DNA"/>
</dbReference>
<reference evidence="2" key="1">
    <citation type="journal article" date="2019" name="bioRxiv">
        <title>The Genome of the Zebra Mussel, Dreissena polymorpha: A Resource for Invasive Species Research.</title>
        <authorList>
            <person name="McCartney M.A."/>
            <person name="Auch B."/>
            <person name="Kono T."/>
            <person name="Mallez S."/>
            <person name="Zhang Y."/>
            <person name="Obille A."/>
            <person name="Becker A."/>
            <person name="Abrahante J.E."/>
            <person name="Garbe J."/>
            <person name="Badalamenti J.P."/>
            <person name="Herman A."/>
            <person name="Mangelson H."/>
            <person name="Liachko I."/>
            <person name="Sullivan S."/>
            <person name="Sone E.D."/>
            <person name="Koren S."/>
            <person name="Silverstein K.A.T."/>
            <person name="Beckman K.B."/>
            <person name="Gohl D.M."/>
        </authorList>
    </citation>
    <scope>NUCLEOTIDE SEQUENCE</scope>
    <source>
        <strain evidence="2">Duluth1</strain>
        <tissue evidence="2">Whole animal</tissue>
    </source>
</reference>
<gene>
    <name evidence="2" type="ORF">DPMN_033200</name>
</gene>
<dbReference type="Proteomes" id="UP000828390">
    <property type="component" value="Unassembled WGS sequence"/>
</dbReference>
<dbReference type="GO" id="GO:0008253">
    <property type="term" value="F:5'-nucleotidase activity"/>
    <property type="evidence" value="ECO:0007669"/>
    <property type="project" value="InterPro"/>
</dbReference>
<keyword evidence="3" id="KW-1185">Reference proteome</keyword>
<accession>A0A9D4M5L6</accession>
<dbReference type="GO" id="GO:0009223">
    <property type="term" value="P:pyrimidine deoxyribonucleotide catabolic process"/>
    <property type="evidence" value="ECO:0007669"/>
    <property type="project" value="TreeGrafter"/>
</dbReference>
<proteinExistence type="predicted"/>
<protein>
    <submittedName>
        <fullName evidence="2">Uncharacterized protein</fullName>
    </submittedName>
</protein>
<dbReference type="SUPFAM" id="SSF56784">
    <property type="entry name" value="HAD-like"/>
    <property type="match status" value="1"/>
</dbReference>
<dbReference type="InterPro" id="IPR023214">
    <property type="entry name" value="HAD_sf"/>
</dbReference>
<comment type="caution">
    <text evidence="2">The sequence shown here is derived from an EMBL/GenBank/DDBJ whole genome shotgun (WGS) entry which is preliminary data.</text>
</comment>
<dbReference type="SFLD" id="SFLDG01145">
    <property type="entry name" value="C1.2.1"/>
    <property type="match status" value="1"/>
</dbReference>
<dbReference type="InterPro" id="IPR010708">
    <property type="entry name" value="5'(3')-deoxyribonucleotidase"/>
</dbReference>
<dbReference type="PANTHER" id="PTHR16504:SF4">
    <property type="entry name" value="5'(3')-DEOXYRIBONUCLEOTIDASE"/>
    <property type="match status" value="1"/>
</dbReference>
<name>A0A9D4M5L6_DREPO</name>
<dbReference type="Gene3D" id="3.40.50.1000">
    <property type="entry name" value="HAD superfamily/HAD-like"/>
    <property type="match status" value="1"/>
</dbReference>
<sequence>MANRDNLFKREYTNRKVNLRVLLDMDGVLCDFEGDFLEAFKKHYPEEPCIELKDRSGFWLRDQYEKLKPGLNVKCSTIYNAKGFFQNLTEIPGAVEAAKEMFQMEGQVIRMFHCYCIFIFLQPLFETYMVDVFICTSPVNYYKYCLQEKFHWIEKHLGKQWLERILLMKDKSMANGHLLIDDRPNVSGANPYPSWDQVLFTSCHNKKLETSQRRLHNWVDGTWRELIADFGFISLKRVYR</sequence>
<dbReference type="SFLD" id="SFLDS00003">
    <property type="entry name" value="Haloacid_Dehalogenase"/>
    <property type="match status" value="1"/>
</dbReference>
<dbReference type="GO" id="GO:0005739">
    <property type="term" value="C:mitochondrion"/>
    <property type="evidence" value="ECO:0007669"/>
    <property type="project" value="TreeGrafter"/>
</dbReference>
<evidence type="ECO:0000313" key="2">
    <source>
        <dbReference type="EMBL" id="KAH3870021.1"/>
    </source>
</evidence>
<dbReference type="Pfam" id="PF06941">
    <property type="entry name" value="NT5C"/>
    <property type="match status" value="1"/>
</dbReference>